<evidence type="ECO:0000256" key="7">
    <source>
        <dbReference type="HAMAP-Rule" id="MF_01428"/>
    </source>
</evidence>
<dbReference type="RefSeq" id="WP_130598406.1">
    <property type="nucleotide sequence ID" value="NZ_CP036200.1"/>
</dbReference>
<dbReference type="GO" id="GO:0005524">
    <property type="term" value="F:ATP binding"/>
    <property type="evidence" value="ECO:0007669"/>
    <property type="project" value="UniProtKB-KW"/>
</dbReference>
<dbReference type="PANTHER" id="PTHR43311">
    <property type="entry name" value="GLUTAMATE--TRNA LIGASE"/>
    <property type="match status" value="1"/>
</dbReference>
<feature type="binding site" evidence="7">
    <location>
        <position position="113"/>
    </location>
    <ligand>
        <name>Zn(2+)</name>
        <dbReference type="ChEBI" id="CHEBI:29105"/>
    </ligand>
</feature>
<dbReference type="GO" id="GO:0006400">
    <property type="term" value="P:tRNA modification"/>
    <property type="evidence" value="ECO:0007669"/>
    <property type="project" value="InterPro"/>
</dbReference>
<reference evidence="10 11" key="1">
    <citation type="submission" date="2019-02" db="EMBL/GenBank/DDBJ databases">
        <title>Shewanella sp. D4-2 isolated from Dokdo Island.</title>
        <authorList>
            <person name="Baek K."/>
        </authorList>
    </citation>
    <scope>NUCLEOTIDE SEQUENCE [LARGE SCALE GENOMIC DNA]</scope>
    <source>
        <strain evidence="10 11">D4-2</strain>
    </source>
</reference>
<keyword evidence="4 7" id="KW-0862">Zinc</keyword>
<dbReference type="InterPro" id="IPR049940">
    <property type="entry name" value="GluQ/Sye"/>
</dbReference>
<keyword evidence="3 7" id="KW-0547">Nucleotide-binding</keyword>
<feature type="short sequence motif" description="'KMSKS' region" evidence="7">
    <location>
        <begin position="224"/>
        <end position="228"/>
    </location>
</feature>
<dbReference type="AlphaFoldDB" id="A0A411PFU0"/>
<dbReference type="SUPFAM" id="SSF52374">
    <property type="entry name" value="Nucleotidylyl transferase"/>
    <property type="match status" value="1"/>
</dbReference>
<dbReference type="GO" id="GO:0006424">
    <property type="term" value="P:glutamyl-tRNA aminoacylation"/>
    <property type="evidence" value="ECO:0007669"/>
    <property type="project" value="InterPro"/>
</dbReference>
<feature type="domain" description="Glutamyl/glutaminyl-tRNA synthetase class Ib catalytic" evidence="9">
    <location>
        <begin position="7"/>
        <end position="234"/>
    </location>
</feature>
<feature type="binding site" evidence="7">
    <location>
        <position position="101"/>
    </location>
    <ligand>
        <name>Zn(2+)</name>
        <dbReference type="ChEBI" id="CHEBI:29105"/>
    </ligand>
</feature>
<dbReference type="EMBL" id="CP036200">
    <property type="protein sequence ID" value="QBF82358.1"/>
    <property type="molecule type" value="Genomic_DNA"/>
</dbReference>
<keyword evidence="5 7" id="KW-0067">ATP-binding</keyword>
<comment type="function">
    <text evidence="7">Catalyzes the tRNA-independent activation of glutamate in presence of ATP and the subsequent transfer of glutamate onto a tRNA(Asp). Glutamate is transferred on the 2-amino-5-(4,5-dihydroxy-2-cyclopenten-1-yl) moiety of the queuosine in the wobble position of the QUC anticodon.</text>
</comment>
<dbReference type="InterPro" id="IPR020058">
    <property type="entry name" value="Glu/Gln-tRNA-synth_Ib_cat-dom"/>
</dbReference>
<dbReference type="PRINTS" id="PR00987">
    <property type="entry name" value="TRNASYNTHGLU"/>
</dbReference>
<dbReference type="Gene3D" id="3.40.50.620">
    <property type="entry name" value="HUPs"/>
    <property type="match status" value="1"/>
</dbReference>
<keyword evidence="2 7" id="KW-0479">Metal-binding</keyword>
<keyword evidence="8" id="KW-0648">Protein biosynthesis</keyword>
<dbReference type="GO" id="GO:0004818">
    <property type="term" value="F:glutamate-tRNA ligase activity"/>
    <property type="evidence" value="ECO:0007669"/>
    <property type="project" value="TreeGrafter"/>
</dbReference>
<keyword evidence="1 7" id="KW-0436">Ligase</keyword>
<feature type="binding site" evidence="7">
    <location>
        <begin position="7"/>
        <end position="11"/>
    </location>
    <ligand>
        <name>L-glutamate</name>
        <dbReference type="ChEBI" id="CHEBI:29985"/>
    </ligand>
</feature>
<proteinExistence type="inferred from homology"/>
<dbReference type="PANTHER" id="PTHR43311:SF1">
    <property type="entry name" value="GLUTAMYL-Q TRNA(ASP) SYNTHETASE"/>
    <property type="match status" value="1"/>
</dbReference>
<accession>A0A411PFU0</accession>
<dbReference type="InterPro" id="IPR014729">
    <property type="entry name" value="Rossmann-like_a/b/a_fold"/>
</dbReference>
<evidence type="ECO:0000256" key="3">
    <source>
        <dbReference type="ARBA" id="ARBA00022741"/>
    </source>
</evidence>
<dbReference type="FunFam" id="3.40.50.620:FF:000093">
    <property type="entry name" value="Glutamyl-Q tRNA(Asp) synthetase"/>
    <property type="match status" value="1"/>
</dbReference>
<feature type="short sequence motif" description="'HIGH' region" evidence="7">
    <location>
        <begin position="10"/>
        <end position="20"/>
    </location>
</feature>
<dbReference type="GO" id="GO:0005829">
    <property type="term" value="C:cytosol"/>
    <property type="evidence" value="ECO:0007669"/>
    <property type="project" value="TreeGrafter"/>
</dbReference>
<keyword evidence="6 7" id="KW-0030">Aminoacyl-tRNA synthetase</keyword>
<dbReference type="OrthoDB" id="9807503at2"/>
<evidence type="ECO:0000256" key="2">
    <source>
        <dbReference type="ARBA" id="ARBA00022723"/>
    </source>
</evidence>
<evidence type="ECO:0000313" key="10">
    <source>
        <dbReference type="EMBL" id="QBF82358.1"/>
    </source>
</evidence>
<dbReference type="NCBIfam" id="NF004314">
    <property type="entry name" value="PRK05710.1-3"/>
    <property type="match status" value="1"/>
</dbReference>
<dbReference type="NCBIfam" id="TIGR03838">
    <property type="entry name" value="queuosine_YadB"/>
    <property type="match status" value="1"/>
</dbReference>
<feature type="binding site" evidence="7">
    <location>
        <position position="43"/>
    </location>
    <ligand>
        <name>L-glutamate</name>
        <dbReference type="ChEBI" id="CHEBI:29985"/>
    </ligand>
</feature>
<dbReference type="InterPro" id="IPR000924">
    <property type="entry name" value="Glu/Gln-tRNA-synth"/>
</dbReference>
<name>A0A411PFU0_9GAMM</name>
<evidence type="ECO:0000256" key="4">
    <source>
        <dbReference type="ARBA" id="ARBA00022833"/>
    </source>
</evidence>
<evidence type="ECO:0000313" key="11">
    <source>
        <dbReference type="Proteomes" id="UP000291106"/>
    </source>
</evidence>
<dbReference type="EC" id="6.1.1.-" evidence="7"/>
<evidence type="ECO:0000259" key="9">
    <source>
        <dbReference type="Pfam" id="PF00749"/>
    </source>
</evidence>
<comment type="cofactor">
    <cofactor evidence="7">
        <name>Zn(2+)</name>
        <dbReference type="ChEBI" id="CHEBI:29105"/>
    </cofactor>
    <text evidence="7">Binds 1 zinc ion per subunit.</text>
</comment>
<evidence type="ECO:0000256" key="5">
    <source>
        <dbReference type="ARBA" id="ARBA00022840"/>
    </source>
</evidence>
<feature type="binding site" evidence="7">
    <location>
        <position position="99"/>
    </location>
    <ligand>
        <name>Zn(2+)</name>
        <dbReference type="ChEBI" id="CHEBI:29105"/>
    </ligand>
</feature>
<gene>
    <name evidence="7" type="primary">gluQ</name>
    <name evidence="10" type="ORF">EXU30_06345</name>
</gene>
<dbReference type="Pfam" id="PF00749">
    <property type="entry name" value="tRNA-synt_1c"/>
    <property type="match status" value="1"/>
</dbReference>
<sequence>MTNYIGRFAPSPSGPLHFGSLIAALASYLRAHAEQGQWLLRMEDLDPPREVAGAANDILKTLDAYGLHWHGQVMYQSQRHQAYQDCIDELITSNQAYFCQCTRKQIQQAGGIYSGHCRALEHQDGAIRVINQAQIATFDDQIMGKVNVAADFASEDFIIKRRDGLFAYQLAVVLDDAEQGITEVVRGSDLLTSSCRQLSLFAMLGLDAPKWAHVPVASIEPGFKLSKQNHAPAIDINKPQASINAALAFLGQQKVDVDRVDIMLKQAVSQFDITRVPKQTEILI</sequence>
<evidence type="ECO:0000256" key="6">
    <source>
        <dbReference type="ARBA" id="ARBA00023146"/>
    </source>
</evidence>
<dbReference type="KEGG" id="smai:EXU30_06345"/>
<dbReference type="HAMAP" id="MF_01428">
    <property type="entry name" value="Glu_Q_tRNA_synth"/>
    <property type="match status" value="1"/>
</dbReference>
<feature type="binding site" evidence="7">
    <location>
        <position position="168"/>
    </location>
    <ligand>
        <name>L-glutamate</name>
        <dbReference type="ChEBI" id="CHEBI:29985"/>
    </ligand>
</feature>
<feature type="binding site" evidence="7">
    <location>
        <position position="227"/>
    </location>
    <ligand>
        <name>ATP</name>
        <dbReference type="ChEBI" id="CHEBI:30616"/>
    </ligand>
</feature>
<dbReference type="InterPro" id="IPR022380">
    <property type="entry name" value="Glu-Q_tRNA(Asp)_Synthase"/>
</dbReference>
<evidence type="ECO:0000256" key="8">
    <source>
        <dbReference type="RuleBase" id="RU363037"/>
    </source>
</evidence>
<dbReference type="Proteomes" id="UP000291106">
    <property type="component" value="Chromosome"/>
</dbReference>
<dbReference type="GO" id="GO:0008270">
    <property type="term" value="F:zinc ion binding"/>
    <property type="evidence" value="ECO:0007669"/>
    <property type="project" value="UniProtKB-UniRule"/>
</dbReference>
<keyword evidence="11" id="KW-1185">Reference proteome</keyword>
<protein>
    <recommendedName>
        <fullName evidence="7">Glutamyl-Q tRNA(Asp) synthetase</fullName>
        <shortName evidence="7">Glu-Q-RSs</shortName>
        <ecNumber evidence="7">6.1.1.-</ecNumber>
    </recommendedName>
</protein>
<feature type="binding site" evidence="7">
    <location>
        <position position="117"/>
    </location>
    <ligand>
        <name>Zn(2+)</name>
        <dbReference type="ChEBI" id="CHEBI:29105"/>
    </ligand>
</feature>
<organism evidence="10 11">
    <name type="scientific">Shewanella maritima</name>
    <dbReference type="NCBI Taxonomy" id="2520507"/>
    <lineage>
        <taxon>Bacteria</taxon>
        <taxon>Pseudomonadati</taxon>
        <taxon>Pseudomonadota</taxon>
        <taxon>Gammaproteobacteria</taxon>
        <taxon>Alteromonadales</taxon>
        <taxon>Shewanellaceae</taxon>
        <taxon>Shewanella</taxon>
    </lineage>
</organism>
<evidence type="ECO:0000256" key="1">
    <source>
        <dbReference type="ARBA" id="ARBA00022598"/>
    </source>
</evidence>
<comment type="similarity">
    <text evidence="7">Belongs to the class-I aminoacyl-tRNA synthetase family. GluQ subfamily.</text>
</comment>
<feature type="binding site" evidence="7">
    <location>
        <position position="186"/>
    </location>
    <ligand>
        <name>L-glutamate</name>
        <dbReference type="ChEBI" id="CHEBI:29985"/>
    </ligand>
</feature>